<dbReference type="Gene3D" id="3.30.230.100">
    <property type="match status" value="1"/>
</dbReference>
<reference evidence="2 3" key="3">
    <citation type="journal article" date="2013" name="Genome Biol.">
        <title>Assembly of a phased diploid Candida albicans genome facilitates allele-specific measurements and provides a simple model for repeat and indel structure.</title>
        <authorList>
            <person name="Muzzey D."/>
            <person name="Schwartz K."/>
            <person name="Weissman J.S."/>
            <person name="Sherlock G."/>
        </authorList>
    </citation>
    <scope>NUCLEOTIDE SEQUENCE [LARGE SCALE GENOMIC DNA]</scope>
    <source>
        <strain evidence="3">SC5314 / ATCC MYA-2876</strain>
    </source>
</reference>
<dbReference type="SMR" id="A0A1D8PTK4"/>
<dbReference type="eggNOG" id="ENOG502TDIP">
    <property type="taxonomic scope" value="Eukaryota"/>
</dbReference>
<gene>
    <name evidence="2" type="ordered locus">CAALFM_CR07690WA</name>
    <name evidence="1" type="ordered locus">orf19.3487</name>
</gene>
<dbReference type="RefSeq" id="XP_710209.2">
    <property type="nucleotide sequence ID" value="XM_705117.2"/>
</dbReference>
<dbReference type="Pfam" id="PF10448">
    <property type="entry name" value="POC3_POC4"/>
    <property type="match status" value="1"/>
</dbReference>
<dbReference type="InParanoid" id="A0A1D8PTK4"/>
<evidence type="ECO:0000313" key="1">
    <source>
        <dbReference type="CGD" id="CAL0000187758"/>
    </source>
</evidence>
<protein>
    <submittedName>
        <fullName evidence="2">Uncharacterized protein</fullName>
    </submittedName>
</protein>
<keyword evidence="3" id="KW-1185">Reference proteome</keyword>
<dbReference type="AlphaFoldDB" id="A0A1D8PTK4"/>
<reference evidence="2 3" key="1">
    <citation type="journal article" date="2004" name="Proc. Natl. Acad. Sci. U.S.A.">
        <title>The diploid genome sequence of Candida albicans.</title>
        <authorList>
            <person name="Jones T."/>
            <person name="Federspiel N.A."/>
            <person name="Chibana H."/>
            <person name="Dungan J."/>
            <person name="Kalman S."/>
            <person name="Magee B.B."/>
            <person name="Newport G."/>
            <person name="Thorstenson Y.R."/>
            <person name="Agabian N."/>
            <person name="Magee P.T."/>
            <person name="Davis R.W."/>
            <person name="Scherer S."/>
        </authorList>
    </citation>
    <scope>NUCLEOTIDE SEQUENCE [LARGE SCALE GENOMIC DNA]</scope>
    <source>
        <strain evidence="3">SC5314 / ATCC MYA-2876</strain>
    </source>
</reference>
<dbReference type="GeneID" id="3648194"/>
<sequence>MTHLIEDININGIDYTIVITFNSKTHSKAPMSIYINQQGNQEMGDYIYTISSYSTYLNNSTNNDQIKSLNQLLVKKFNVPIFLNISGDIGTTSNVELFRSIVDLVEHSKSN</sequence>
<dbReference type="KEGG" id="cal:CAALFM_CR07690WA"/>
<organism evidence="2 3">
    <name type="scientific">Candida albicans (strain SC5314 / ATCC MYA-2876)</name>
    <name type="common">Yeast</name>
    <dbReference type="NCBI Taxonomy" id="237561"/>
    <lineage>
        <taxon>Eukaryota</taxon>
        <taxon>Fungi</taxon>
        <taxon>Dikarya</taxon>
        <taxon>Ascomycota</taxon>
        <taxon>Saccharomycotina</taxon>
        <taxon>Pichiomycetes</taxon>
        <taxon>Debaryomycetaceae</taxon>
        <taxon>Candida/Lodderomyces clade</taxon>
        <taxon>Candida</taxon>
    </lineage>
</organism>
<reference evidence="2 3" key="2">
    <citation type="journal article" date="2007" name="Genome Biol.">
        <title>Assembly of the Candida albicans genome into sixteen supercontigs aligned on the eight chromosomes.</title>
        <authorList>
            <person name="van het Hoog M."/>
            <person name="Rast T.J."/>
            <person name="Martchenko M."/>
            <person name="Grindle S."/>
            <person name="Dignard D."/>
            <person name="Hogues H."/>
            <person name="Cuomo C."/>
            <person name="Berriman M."/>
            <person name="Scherer S."/>
            <person name="Magee B.B."/>
            <person name="Whiteway M."/>
            <person name="Chibana H."/>
            <person name="Nantel A."/>
            <person name="Magee P.T."/>
        </authorList>
    </citation>
    <scope>GENOME REANNOTATION</scope>
    <source>
        <strain evidence="3">SC5314 / ATCC MYA-2876</strain>
    </source>
</reference>
<dbReference type="Proteomes" id="UP000000559">
    <property type="component" value="Chromosome R"/>
</dbReference>
<proteinExistence type="predicted"/>
<dbReference type="EMBL" id="CP017630">
    <property type="protein sequence ID" value="AOW31460.1"/>
    <property type="molecule type" value="Genomic_DNA"/>
</dbReference>
<evidence type="ECO:0000313" key="3">
    <source>
        <dbReference type="Proteomes" id="UP000000559"/>
    </source>
</evidence>
<dbReference type="OrthoDB" id="4014860at2759"/>
<dbReference type="VEuPathDB" id="FungiDB:CR_07690W_A"/>
<dbReference type="InterPro" id="IPR018854">
    <property type="entry name" value="Psome_chaperone_3/4"/>
</dbReference>
<evidence type="ECO:0000313" key="2">
    <source>
        <dbReference type="EMBL" id="AOW31460.1"/>
    </source>
</evidence>
<dbReference type="CGD" id="CAL0000187758">
    <property type="gene designation" value="orf19.3487"/>
</dbReference>
<accession>A0A1D8PTK4</accession>
<name>A0A1D8PTK4_CANAL</name>